<sequence length="76" mass="8194">MPAFLRSSSERAKARQWRCSACAAPGPSAGPGTPASKCALLRRDARQDRLRPGIRRRHHALHASAGSSARPDQSPH</sequence>
<organism evidence="2 3">
    <name type="scientific">Rhizopus oryzae</name>
    <name type="common">Mucormycosis agent</name>
    <name type="synonym">Rhizopus arrhizus var. delemar</name>
    <dbReference type="NCBI Taxonomy" id="64495"/>
    <lineage>
        <taxon>Eukaryota</taxon>
        <taxon>Fungi</taxon>
        <taxon>Fungi incertae sedis</taxon>
        <taxon>Mucoromycota</taxon>
        <taxon>Mucoromycotina</taxon>
        <taxon>Mucoromycetes</taxon>
        <taxon>Mucorales</taxon>
        <taxon>Mucorineae</taxon>
        <taxon>Rhizopodaceae</taxon>
        <taxon>Rhizopus</taxon>
    </lineage>
</organism>
<dbReference type="EMBL" id="JAANQT010012245">
    <property type="protein sequence ID" value="KAG1273853.1"/>
    <property type="molecule type" value="Genomic_DNA"/>
</dbReference>
<dbReference type="AlphaFoldDB" id="A0A9P6WRW8"/>
<reference evidence="2" key="1">
    <citation type="journal article" date="2020" name="Microb. Genom.">
        <title>Genetic diversity of clinical and environmental Mucorales isolates obtained from an investigation of mucormycosis cases among solid organ transplant recipients.</title>
        <authorList>
            <person name="Nguyen M.H."/>
            <person name="Kaul D."/>
            <person name="Muto C."/>
            <person name="Cheng S.J."/>
            <person name="Richter R.A."/>
            <person name="Bruno V.M."/>
            <person name="Liu G."/>
            <person name="Beyhan S."/>
            <person name="Sundermann A.J."/>
            <person name="Mounaud S."/>
            <person name="Pasculle A.W."/>
            <person name="Nierman W.C."/>
            <person name="Driscoll E."/>
            <person name="Cumbie R."/>
            <person name="Clancy C.J."/>
            <person name="Dupont C.L."/>
        </authorList>
    </citation>
    <scope>NUCLEOTIDE SEQUENCE</scope>
    <source>
        <strain evidence="2">GL11</strain>
    </source>
</reference>
<proteinExistence type="predicted"/>
<keyword evidence="3" id="KW-1185">Reference proteome</keyword>
<protein>
    <submittedName>
        <fullName evidence="2">Uncharacterized protein</fullName>
    </submittedName>
</protein>
<evidence type="ECO:0000313" key="3">
    <source>
        <dbReference type="Proteomes" id="UP000716291"/>
    </source>
</evidence>
<comment type="caution">
    <text evidence="2">The sequence shown here is derived from an EMBL/GenBank/DDBJ whole genome shotgun (WGS) entry which is preliminary data.</text>
</comment>
<feature type="region of interest" description="Disordered" evidence="1">
    <location>
        <begin position="48"/>
        <end position="76"/>
    </location>
</feature>
<evidence type="ECO:0000313" key="2">
    <source>
        <dbReference type="EMBL" id="KAG1273853.1"/>
    </source>
</evidence>
<evidence type="ECO:0000256" key="1">
    <source>
        <dbReference type="SAM" id="MobiDB-lite"/>
    </source>
</evidence>
<gene>
    <name evidence="2" type="ORF">G6F64_015261</name>
</gene>
<feature type="compositionally biased region" description="Basic residues" evidence="1">
    <location>
        <begin position="52"/>
        <end position="61"/>
    </location>
</feature>
<name>A0A9P6WRW8_RHIOR</name>
<dbReference type="Proteomes" id="UP000716291">
    <property type="component" value="Unassembled WGS sequence"/>
</dbReference>
<accession>A0A9P6WRW8</accession>